<evidence type="ECO:0000256" key="1">
    <source>
        <dbReference type="SAM" id="MobiDB-lite"/>
    </source>
</evidence>
<feature type="region of interest" description="Disordered" evidence="1">
    <location>
        <begin position="27"/>
        <end position="53"/>
    </location>
</feature>
<name>A0A267MGM7_9FIRM</name>
<comment type="caution">
    <text evidence="2">The sequence shown here is derived from an EMBL/GenBank/DDBJ whole genome shotgun (WGS) entry which is preliminary data.</text>
</comment>
<gene>
    <name evidence="2" type="ORF">CCE28_13750</name>
</gene>
<evidence type="ECO:0000313" key="3">
    <source>
        <dbReference type="Proteomes" id="UP000216024"/>
    </source>
</evidence>
<dbReference type="AlphaFoldDB" id="A0A267MGM7"/>
<dbReference type="Proteomes" id="UP000216024">
    <property type="component" value="Unassembled WGS sequence"/>
</dbReference>
<dbReference type="RefSeq" id="WP_095134309.1">
    <property type="nucleotide sequence ID" value="NZ_NIBG01000012.1"/>
</dbReference>
<evidence type="ECO:0000313" key="2">
    <source>
        <dbReference type="EMBL" id="PAB58729.1"/>
    </source>
</evidence>
<organism evidence="2 3">
    <name type="scientific">Anaeromicrobium sediminis</name>
    <dbReference type="NCBI Taxonomy" id="1478221"/>
    <lineage>
        <taxon>Bacteria</taxon>
        <taxon>Bacillati</taxon>
        <taxon>Bacillota</taxon>
        <taxon>Clostridia</taxon>
        <taxon>Peptostreptococcales</taxon>
        <taxon>Thermotaleaceae</taxon>
        <taxon>Anaeromicrobium</taxon>
    </lineage>
</organism>
<sequence>MDEKLLLEEILKELQKINANLIKISNQTGINGGENEDSGKTEGKTHKNSGGYSWESLMPYTDALAPYTKNKK</sequence>
<protein>
    <submittedName>
        <fullName evidence="2">Uncharacterized protein</fullName>
    </submittedName>
</protein>
<keyword evidence="3" id="KW-1185">Reference proteome</keyword>
<dbReference type="EMBL" id="NIBG01000012">
    <property type="protein sequence ID" value="PAB58729.1"/>
    <property type="molecule type" value="Genomic_DNA"/>
</dbReference>
<accession>A0A267MGM7</accession>
<reference evidence="2 3" key="1">
    <citation type="submission" date="2017-06" db="EMBL/GenBank/DDBJ databases">
        <title>Draft genome sequence of anaerobic fermentative bacterium Anaeromicrobium sediminis DY2726D isolated from West Pacific Ocean sediments.</title>
        <authorList>
            <person name="Zeng X."/>
        </authorList>
    </citation>
    <scope>NUCLEOTIDE SEQUENCE [LARGE SCALE GENOMIC DNA]</scope>
    <source>
        <strain evidence="2 3">DY2726D</strain>
    </source>
</reference>
<proteinExistence type="predicted"/>